<sequence>MGDQKKSKESDATPVQIYSLVVKAVKQPTPSPRFVAGSPRTLSPSSSPSFPVLREVDLPPWFRVTSPPSPGSDRPSPLTPSVEQRFMEETLQEMDYGYVCPPCPSPPSDLSDYAGQQSGEYECRDHIDHDDMKSNEQIKSDKLSQVAKRRLF</sequence>
<feature type="compositionally biased region" description="Basic and acidic residues" evidence="1">
    <location>
        <begin position="121"/>
        <end position="142"/>
    </location>
</feature>
<name>A0A0E0KP04_ORYPU</name>
<dbReference type="Gramene" id="OPUNC04G06200.1">
    <property type="protein sequence ID" value="OPUNC04G06200.1"/>
    <property type="gene ID" value="OPUNC04G06200"/>
</dbReference>
<proteinExistence type="predicted"/>
<evidence type="ECO:0000256" key="1">
    <source>
        <dbReference type="SAM" id="MobiDB-lite"/>
    </source>
</evidence>
<reference evidence="2" key="2">
    <citation type="submission" date="2018-05" db="EMBL/GenBank/DDBJ databases">
        <title>OpunRS2 (Oryza punctata Reference Sequence Version 2).</title>
        <authorList>
            <person name="Zhang J."/>
            <person name="Kudrna D."/>
            <person name="Lee S."/>
            <person name="Talag J."/>
            <person name="Welchert J."/>
            <person name="Wing R.A."/>
        </authorList>
    </citation>
    <scope>NUCLEOTIDE SEQUENCE [LARGE SCALE GENOMIC DNA]</scope>
</reference>
<dbReference type="AlphaFoldDB" id="A0A0E0KP04"/>
<dbReference type="EnsemblPlants" id="OPUNC04G06200.1">
    <property type="protein sequence ID" value="OPUNC04G06200.1"/>
    <property type="gene ID" value="OPUNC04G06200"/>
</dbReference>
<protein>
    <submittedName>
        <fullName evidence="2">Uncharacterized protein</fullName>
    </submittedName>
</protein>
<organism evidence="2">
    <name type="scientific">Oryza punctata</name>
    <name type="common">Red rice</name>
    <dbReference type="NCBI Taxonomy" id="4537"/>
    <lineage>
        <taxon>Eukaryota</taxon>
        <taxon>Viridiplantae</taxon>
        <taxon>Streptophyta</taxon>
        <taxon>Embryophyta</taxon>
        <taxon>Tracheophyta</taxon>
        <taxon>Spermatophyta</taxon>
        <taxon>Magnoliopsida</taxon>
        <taxon>Liliopsida</taxon>
        <taxon>Poales</taxon>
        <taxon>Poaceae</taxon>
        <taxon>BOP clade</taxon>
        <taxon>Oryzoideae</taxon>
        <taxon>Oryzeae</taxon>
        <taxon>Oryzinae</taxon>
        <taxon>Oryza</taxon>
    </lineage>
</organism>
<accession>A0A0E0KP04</accession>
<reference evidence="2" key="1">
    <citation type="submission" date="2015-04" db="UniProtKB">
        <authorList>
            <consortium name="EnsemblPlants"/>
        </authorList>
    </citation>
    <scope>IDENTIFICATION</scope>
</reference>
<feature type="region of interest" description="Disordered" evidence="1">
    <location>
        <begin position="102"/>
        <end position="152"/>
    </location>
</feature>
<dbReference type="HOGENOM" id="CLU_1725254_0_0_1"/>
<dbReference type="Proteomes" id="UP000026962">
    <property type="component" value="Chromosome 4"/>
</dbReference>
<feature type="region of interest" description="Disordered" evidence="1">
    <location>
        <begin position="29"/>
        <end position="50"/>
    </location>
</feature>
<keyword evidence="3" id="KW-1185">Reference proteome</keyword>
<evidence type="ECO:0000313" key="2">
    <source>
        <dbReference type="EnsemblPlants" id="OPUNC04G06200.1"/>
    </source>
</evidence>
<feature type="compositionally biased region" description="Low complexity" evidence="1">
    <location>
        <begin position="38"/>
        <end position="50"/>
    </location>
</feature>
<evidence type="ECO:0000313" key="3">
    <source>
        <dbReference type="Proteomes" id="UP000026962"/>
    </source>
</evidence>